<feature type="coiled-coil region" evidence="1">
    <location>
        <begin position="151"/>
        <end position="178"/>
    </location>
</feature>
<keyword evidence="4" id="KW-1185">Reference proteome</keyword>
<name>A0A158L6J3_9BURK</name>
<evidence type="ECO:0000256" key="1">
    <source>
        <dbReference type="SAM" id="Coils"/>
    </source>
</evidence>
<dbReference type="Proteomes" id="UP000054770">
    <property type="component" value="Unassembled WGS sequence"/>
</dbReference>
<feature type="domain" description="DUF6788" evidence="2">
    <location>
        <begin position="78"/>
        <end position="149"/>
    </location>
</feature>
<dbReference type="InterPro" id="IPR046738">
    <property type="entry name" value="DUF6788"/>
</dbReference>
<organism evidence="3 4">
    <name type="scientific">Caballeronia choica</name>
    <dbReference type="NCBI Taxonomy" id="326476"/>
    <lineage>
        <taxon>Bacteria</taxon>
        <taxon>Pseudomonadati</taxon>
        <taxon>Pseudomonadota</taxon>
        <taxon>Betaproteobacteria</taxon>
        <taxon>Burkholderiales</taxon>
        <taxon>Burkholderiaceae</taxon>
        <taxon>Caballeronia</taxon>
    </lineage>
</organism>
<gene>
    <name evidence="3" type="ORF">AWB68_08929</name>
</gene>
<sequence length="184" mass="20943">MRNSTACVRGDVSFEHVLQADASNKVIDEGQRSQPLALQGEASLVRGRFLRAVHSVAKLSDRYSKVKLMPRRPEVIIKQARERIERIRETLNAIDYLCSGTLLERMKVCGKPGCRCAQDPDARHGPYYEWGHMKGGKLVHRTVSPKQAAVLRHAIANYRKAKKLMQEWEDETERLIDAEAPRKP</sequence>
<dbReference type="AlphaFoldDB" id="A0A158L6J3"/>
<keyword evidence="1" id="KW-0175">Coiled coil</keyword>
<evidence type="ECO:0000313" key="4">
    <source>
        <dbReference type="Proteomes" id="UP000054770"/>
    </source>
</evidence>
<evidence type="ECO:0000313" key="3">
    <source>
        <dbReference type="EMBL" id="SAL88905.1"/>
    </source>
</evidence>
<comment type="caution">
    <text evidence="3">The sequence shown here is derived from an EMBL/GenBank/DDBJ whole genome shotgun (WGS) entry which is preliminary data.</text>
</comment>
<dbReference type="Pfam" id="PF20586">
    <property type="entry name" value="DUF6788"/>
    <property type="match status" value="1"/>
</dbReference>
<protein>
    <recommendedName>
        <fullName evidence="2">DUF6788 domain-containing protein</fullName>
    </recommendedName>
</protein>
<evidence type="ECO:0000259" key="2">
    <source>
        <dbReference type="Pfam" id="PF20586"/>
    </source>
</evidence>
<dbReference type="EMBL" id="FCON02000556">
    <property type="protein sequence ID" value="SAL88905.1"/>
    <property type="molecule type" value="Genomic_DNA"/>
</dbReference>
<reference evidence="3" key="1">
    <citation type="submission" date="2016-01" db="EMBL/GenBank/DDBJ databases">
        <authorList>
            <person name="Peeters C."/>
        </authorList>
    </citation>
    <scope>NUCLEOTIDE SEQUENCE [LARGE SCALE GENOMIC DNA]</scope>
    <source>
        <strain evidence="3">LMG 22940</strain>
    </source>
</reference>
<proteinExistence type="predicted"/>
<accession>A0A158L6J3</accession>